<gene>
    <name evidence="6" type="ORF">BGW36DRAFT_451780</name>
</gene>
<evidence type="ECO:0000256" key="5">
    <source>
        <dbReference type="SAM" id="MobiDB-lite"/>
    </source>
</evidence>
<protein>
    <recommendedName>
        <fullName evidence="8">Zn(2)-C6 fungal-type domain-containing protein</fullName>
    </recommendedName>
</protein>
<dbReference type="GO" id="GO:0000981">
    <property type="term" value="F:DNA-binding transcription factor activity, RNA polymerase II-specific"/>
    <property type="evidence" value="ECO:0007669"/>
    <property type="project" value="InterPro"/>
</dbReference>
<dbReference type="PANTHER" id="PTHR38111">
    <property type="entry name" value="ZN(2)-C6 FUNGAL-TYPE DOMAIN-CONTAINING PROTEIN-RELATED"/>
    <property type="match status" value="1"/>
</dbReference>
<evidence type="ECO:0000256" key="2">
    <source>
        <dbReference type="ARBA" id="ARBA00023125"/>
    </source>
</evidence>
<dbReference type="InterPro" id="IPR036864">
    <property type="entry name" value="Zn2-C6_fun-type_DNA-bd_sf"/>
</dbReference>
<dbReference type="CDD" id="cd00067">
    <property type="entry name" value="GAL4"/>
    <property type="match status" value="1"/>
</dbReference>
<feature type="region of interest" description="Disordered" evidence="5">
    <location>
        <begin position="59"/>
        <end position="93"/>
    </location>
</feature>
<keyword evidence="4" id="KW-0539">Nucleus</keyword>
<keyword evidence="3" id="KW-0804">Transcription</keyword>
<evidence type="ECO:0008006" key="8">
    <source>
        <dbReference type="Google" id="ProtNLM"/>
    </source>
</evidence>
<evidence type="ECO:0000256" key="4">
    <source>
        <dbReference type="ARBA" id="ARBA00023242"/>
    </source>
</evidence>
<dbReference type="InterPro" id="IPR001138">
    <property type="entry name" value="Zn2Cys6_DnaBD"/>
</dbReference>
<name>A0AAD4KUQ0_9EURO</name>
<comment type="caution">
    <text evidence="6">The sequence shown here is derived from an EMBL/GenBank/DDBJ whole genome shotgun (WGS) entry which is preliminary data.</text>
</comment>
<evidence type="ECO:0000313" key="6">
    <source>
        <dbReference type="EMBL" id="KAH8696404.1"/>
    </source>
</evidence>
<dbReference type="GO" id="GO:0003677">
    <property type="term" value="F:DNA binding"/>
    <property type="evidence" value="ECO:0007669"/>
    <property type="project" value="UniProtKB-KW"/>
</dbReference>
<keyword evidence="7" id="KW-1185">Reference proteome</keyword>
<reference evidence="6" key="1">
    <citation type="submission" date="2021-12" db="EMBL/GenBank/DDBJ databases">
        <title>Convergent genome expansion in fungi linked to evolution of root-endophyte symbiosis.</title>
        <authorList>
            <consortium name="DOE Joint Genome Institute"/>
            <person name="Ke Y.-H."/>
            <person name="Bonito G."/>
            <person name="Liao H.-L."/>
            <person name="Looney B."/>
            <person name="Rojas-Flechas A."/>
            <person name="Nash J."/>
            <person name="Hameed K."/>
            <person name="Schadt C."/>
            <person name="Martin F."/>
            <person name="Crous P.W."/>
            <person name="Miettinen O."/>
            <person name="Magnuson J.K."/>
            <person name="Labbe J."/>
            <person name="Jacobson D."/>
            <person name="Doktycz M.J."/>
            <person name="Veneault-Fourrey C."/>
            <person name="Kuo A."/>
            <person name="Mondo S."/>
            <person name="Calhoun S."/>
            <person name="Riley R."/>
            <person name="Ohm R."/>
            <person name="LaButti K."/>
            <person name="Andreopoulos B."/>
            <person name="Pangilinan J."/>
            <person name="Nolan M."/>
            <person name="Tritt A."/>
            <person name="Clum A."/>
            <person name="Lipzen A."/>
            <person name="Daum C."/>
            <person name="Barry K."/>
            <person name="Grigoriev I.V."/>
            <person name="Vilgalys R."/>
        </authorList>
    </citation>
    <scope>NUCLEOTIDE SEQUENCE</scope>
    <source>
        <strain evidence="6">PMI_201</strain>
    </source>
</reference>
<dbReference type="Gene3D" id="4.10.240.10">
    <property type="entry name" value="Zn(2)-C6 fungal-type DNA-binding domain"/>
    <property type="match status" value="1"/>
</dbReference>
<accession>A0AAD4KUQ0</accession>
<evidence type="ECO:0000256" key="3">
    <source>
        <dbReference type="ARBA" id="ARBA00023163"/>
    </source>
</evidence>
<proteinExistence type="predicted"/>
<keyword evidence="1" id="KW-0805">Transcription regulation</keyword>
<keyword evidence="2" id="KW-0238">DNA-binding</keyword>
<dbReference type="GeneID" id="70252118"/>
<evidence type="ECO:0000313" key="7">
    <source>
        <dbReference type="Proteomes" id="UP001201262"/>
    </source>
</evidence>
<dbReference type="RefSeq" id="XP_046071341.1">
    <property type="nucleotide sequence ID" value="XM_046221831.1"/>
</dbReference>
<organism evidence="6 7">
    <name type="scientific">Talaromyces proteolyticus</name>
    <dbReference type="NCBI Taxonomy" id="1131652"/>
    <lineage>
        <taxon>Eukaryota</taxon>
        <taxon>Fungi</taxon>
        <taxon>Dikarya</taxon>
        <taxon>Ascomycota</taxon>
        <taxon>Pezizomycotina</taxon>
        <taxon>Eurotiomycetes</taxon>
        <taxon>Eurotiomycetidae</taxon>
        <taxon>Eurotiales</taxon>
        <taxon>Trichocomaceae</taxon>
        <taxon>Talaromyces</taxon>
        <taxon>Talaromyces sect. Bacilispori</taxon>
    </lineage>
</organism>
<dbReference type="EMBL" id="JAJTJA010000007">
    <property type="protein sequence ID" value="KAH8696404.1"/>
    <property type="molecule type" value="Genomic_DNA"/>
</dbReference>
<evidence type="ECO:0000256" key="1">
    <source>
        <dbReference type="ARBA" id="ARBA00023015"/>
    </source>
</evidence>
<sequence>MGKVAWRSNTCVTCRKRKVKSLIRLKCDQEHPVCKKCKDSGLKCEGYYGQGTRAYLLPTSSSTEVPTEDPHTQTQPRNRTRIPRASTSPSLSIQRPTENKTYGIVNLFLDNYIPSNSLERSCGDQHTIATWYINFPSYIGLHPLLDDAISAHCLLFLGRIYEDQEYFNERSWELAYNLYHQNGPICLPRDRDTVIAIHMVMASYEFYDSSKESSTGLESMMVQVEFGGDVLRRFPPTTSHPINRQVYLRVRCYSLYVACLRRKPSFLNDKRWKEGWQTGDIIDEIFDIAFEIPTILEICGQVASALNKASAETQGAFRGDAFRLLRTLIAELVNLFNNTHTSLTNWYARLQNSEHRPLFSVDDMPASRTARNPFSGNLLFSSAKIFEAHLHYWFSGLTLYTIMARLIYRISIFTSSSATIYTRVNYLDDKDYYNAETKIHELLSLEPFVNEVAASLAQRACQAVTFCLSPDQGSVGRHLMVPVLWMVQDYSNFRGQEDLNDWCVQMFGELAMKGCGIASSARSVSYRDFVQMTEKEAGLGF</sequence>
<dbReference type="AlphaFoldDB" id="A0AAD4KUQ0"/>
<dbReference type="GO" id="GO:0008270">
    <property type="term" value="F:zinc ion binding"/>
    <property type="evidence" value="ECO:0007669"/>
    <property type="project" value="InterPro"/>
</dbReference>
<dbReference type="Proteomes" id="UP001201262">
    <property type="component" value="Unassembled WGS sequence"/>
</dbReference>
<dbReference type="InterPro" id="IPR053178">
    <property type="entry name" value="Osmoadaptation_assoc"/>
</dbReference>